<dbReference type="AlphaFoldDB" id="A0A4U1BIM4"/>
<organism evidence="1 2">
    <name type="scientific">Ferrimonas sediminicola</name>
    <dbReference type="NCBI Taxonomy" id="2569538"/>
    <lineage>
        <taxon>Bacteria</taxon>
        <taxon>Pseudomonadati</taxon>
        <taxon>Pseudomonadota</taxon>
        <taxon>Gammaproteobacteria</taxon>
        <taxon>Alteromonadales</taxon>
        <taxon>Ferrimonadaceae</taxon>
        <taxon>Ferrimonas</taxon>
    </lineage>
</organism>
<name>A0A4U1BIM4_9GAMM</name>
<evidence type="ECO:0000313" key="1">
    <source>
        <dbReference type="EMBL" id="TKB51193.1"/>
    </source>
</evidence>
<dbReference type="OrthoDB" id="7031670at2"/>
<gene>
    <name evidence="1" type="ORF">FCL40_01150</name>
</gene>
<protein>
    <submittedName>
        <fullName evidence="1">Uncharacterized protein</fullName>
    </submittedName>
</protein>
<evidence type="ECO:0000313" key="2">
    <source>
        <dbReference type="Proteomes" id="UP000305674"/>
    </source>
</evidence>
<dbReference type="EMBL" id="SWCI01000001">
    <property type="protein sequence ID" value="TKB51193.1"/>
    <property type="molecule type" value="Genomic_DNA"/>
</dbReference>
<accession>A0A4U1BIM4</accession>
<dbReference type="RefSeq" id="WP_136850517.1">
    <property type="nucleotide sequence ID" value="NZ_SWCI01000001.1"/>
</dbReference>
<dbReference type="Proteomes" id="UP000305674">
    <property type="component" value="Unassembled WGS sequence"/>
</dbReference>
<proteinExistence type="predicted"/>
<reference evidence="1 2" key="1">
    <citation type="submission" date="2019-04" db="EMBL/GenBank/DDBJ databases">
        <authorList>
            <person name="Hwang J.C."/>
        </authorList>
    </citation>
    <scope>NUCLEOTIDE SEQUENCE [LARGE SCALE GENOMIC DNA]</scope>
    <source>
        <strain evidence="1 2">IMCC35001</strain>
    </source>
</reference>
<sequence>MSNSVPKYKGQPTAYLDHNILDLLIKSSSIEFQSEVKASYQIIYSDESLKEIKRTGERGELFLNKLEELNAMYLRLVTNNKFELTGDATLHEVSPIDAFKYYCNSVEPIYQQIEKSNSQSLLKFFGGRRGNSFDDINAEQIASFNGLMEHLEELSDACKYDGVEGLHLGDTIFNLTKTMRSQYKQLLEYSTNELRKHIDDEEFFSGVNDYRSRTGVGPVQLNNIDEPDVVKKIWTVFSEIDAYENYNMSLEKFFGIDVSPIYDRQQFLFEKVRSIYNVLNIVGYQPDSKMAKEKRFVAAMSDAGHASMGSFADYVFSRDQAFIKKARAAYEYLNAKTRVIEVRLFDEK</sequence>
<comment type="caution">
    <text evidence="1">The sequence shown here is derived from an EMBL/GenBank/DDBJ whole genome shotgun (WGS) entry which is preliminary data.</text>
</comment>
<keyword evidence="2" id="KW-1185">Reference proteome</keyword>